<evidence type="ECO:0000313" key="2">
    <source>
        <dbReference type="EMBL" id="CEM13525.1"/>
    </source>
</evidence>
<sequence length="157" mass="16808">MAKLLQVVLLLQSFLDIGLVVLSLTMHPVLFDHVLVDSYTLGAARDSASLLGLYVRSFGWLAVALGLLRLQGALQPPSFLSFGFAAVSQLLELVWFSVEVWKGSFDFERECGGEKGTSCPGSVVGAIIGLTFLLSLWCGVEALFAGSSKKPGKSKVK</sequence>
<keyword evidence="1" id="KW-0812">Transmembrane</keyword>
<feature type="transmembrane region" description="Helical" evidence="1">
    <location>
        <begin position="123"/>
        <end position="145"/>
    </location>
</feature>
<reference evidence="2" key="1">
    <citation type="submission" date="2014-11" db="EMBL/GenBank/DDBJ databases">
        <authorList>
            <person name="Otto D Thomas"/>
            <person name="Naeem Raeece"/>
        </authorList>
    </citation>
    <scope>NUCLEOTIDE SEQUENCE</scope>
</reference>
<organism evidence="2">
    <name type="scientific">Chromera velia CCMP2878</name>
    <dbReference type="NCBI Taxonomy" id="1169474"/>
    <lineage>
        <taxon>Eukaryota</taxon>
        <taxon>Sar</taxon>
        <taxon>Alveolata</taxon>
        <taxon>Colpodellida</taxon>
        <taxon>Chromeraceae</taxon>
        <taxon>Chromera</taxon>
    </lineage>
</organism>
<protein>
    <submittedName>
        <fullName evidence="2">Uncharacterized protein</fullName>
    </submittedName>
</protein>
<gene>
    <name evidence="2" type="ORF">Cvel_17242</name>
</gene>
<name>A0A0G4FIN0_9ALVE</name>
<dbReference type="EMBL" id="CDMZ01000402">
    <property type="protein sequence ID" value="CEM13525.1"/>
    <property type="molecule type" value="Genomic_DNA"/>
</dbReference>
<feature type="transmembrane region" description="Helical" evidence="1">
    <location>
        <begin position="47"/>
        <end position="67"/>
    </location>
</feature>
<evidence type="ECO:0000256" key="1">
    <source>
        <dbReference type="SAM" id="Phobius"/>
    </source>
</evidence>
<dbReference type="VEuPathDB" id="CryptoDB:Cvel_17242"/>
<keyword evidence="1" id="KW-1133">Transmembrane helix</keyword>
<keyword evidence="1" id="KW-0472">Membrane</keyword>
<feature type="transmembrane region" description="Helical" evidence="1">
    <location>
        <begin position="79"/>
        <end position="98"/>
    </location>
</feature>
<dbReference type="AlphaFoldDB" id="A0A0G4FIN0"/>
<accession>A0A0G4FIN0</accession>
<proteinExistence type="predicted"/>